<keyword evidence="1" id="KW-0812">Transmembrane</keyword>
<keyword evidence="1" id="KW-0472">Membrane</keyword>
<dbReference type="AlphaFoldDB" id="A0A1H1DPI9"/>
<evidence type="ECO:0000256" key="1">
    <source>
        <dbReference type="SAM" id="Phobius"/>
    </source>
</evidence>
<proteinExistence type="predicted"/>
<dbReference type="EMBL" id="FNLF01000002">
    <property type="protein sequence ID" value="SDQ78357.1"/>
    <property type="molecule type" value="Genomic_DNA"/>
</dbReference>
<dbReference type="Proteomes" id="UP000183053">
    <property type="component" value="Unassembled WGS sequence"/>
</dbReference>
<keyword evidence="3" id="KW-1185">Reference proteome</keyword>
<feature type="transmembrane region" description="Helical" evidence="1">
    <location>
        <begin position="38"/>
        <end position="58"/>
    </location>
</feature>
<reference evidence="3" key="1">
    <citation type="submission" date="2016-10" db="EMBL/GenBank/DDBJ databases">
        <authorList>
            <person name="Varghese N."/>
            <person name="Submissions S."/>
        </authorList>
    </citation>
    <scope>NUCLEOTIDE SEQUENCE [LARGE SCALE GENOMIC DNA]</scope>
    <source>
        <strain evidence="3">DSM 44142</strain>
    </source>
</reference>
<evidence type="ECO:0000313" key="3">
    <source>
        <dbReference type="Proteomes" id="UP000183053"/>
    </source>
</evidence>
<feature type="transmembrane region" description="Helical" evidence="1">
    <location>
        <begin position="123"/>
        <end position="142"/>
    </location>
</feature>
<evidence type="ECO:0000313" key="2">
    <source>
        <dbReference type="EMBL" id="SDQ78357.1"/>
    </source>
</evidence>
<gene>
    <name evidence="2" type="ORF">SAMN04489765_1827</name>
</gene>
<organism evidence="2 3">
    <name type="scientific">Tsukamurella pulmonis</name>
    <dbReference type="NCBI Taxonomy" id="47312"/>
    <lineage>
        <taxon>Bacteria</taxon>
        <taxon>Bacillati</taxon>
        <taxon>Actinomycetota</taxon>
        <taxon>Actinomycetes</taxon>
        <taxon>Mycobacteriales</taxon>
        <taxon>Tsukamurellaceae</taxon>
        <taxon>Tsukamurella</taxon>
    </lineage>
</organism>
<evidence type="ECO:0008006" key="4">
    <source>
        <dbReference type="Google" id="ProtNLM"/>
    </source>
</evidence>
<feature type="transmembrane region" description="Helical" evidence="1">
    <location>
        <begin position="90"/>
        <end position="111"/>
    </location>
</feature>
<sequence length="166" mass="17882">MYAAASIWAASAGPDPFPTHFDLSGRPLTWGPRGEAVLLHAPIAATIAVVFGGLALLAPRLPTALIRIPRRDHWLSPAHRPRFDEVLAGFLLWAGGLVLLHRAATIVVTTIDPHETAAKSTLLVLLLLAIAGSIGYLLWLLAHPPQRSVTATRGVRPDRNPDRSPR</sequence>
<accession>A0A1H1DPI9</accession>
<protein>
    <recommendedName>
        <fullName evidence="4">DUF1648 domain-containing protein</fullName>
    </recommendedName>
</protein>
<name>A0A1H1DPI9_9ACTN</name>
<dbReference type="STRING" id="47312.SAMN04489765_1827"/>
<keyword evidence="1" id="KW-1133">Transmembrane helix</keyword>